<organism evidence="2 3">
    <name type="scientific">Actinomadura violacea</name>
    <dbReference type="NCBI Taxonomy" id="2819934"/>
    <lineage>
        <taxon>Bacteria</taxon>
        <taxon>Bacillati</taxon>
        <taxon>Actinomycetota</taxon>
        <taxon>Actinomycetes</taxon>
        <taxon>Streptosporangiales</taxon>
        <taxon>Thermomonosporaceae</taxon>
        <taxon>Actinomadura</taxon>
    </lineage>
</organism>
<dbReference type="GO" id="GO:0032259">
    <property type="term" value="P:methylation"/>
    <property type="evidence" value="ECO:0007669"/>
    <property type="project" value="UniProtKB-KW"/>
</dbReference>
<accession>A0ABS3S2H6</accession>
<reference evidence="2 3" key="1">
    <citation type="submission" date="2021-03" db="EMBL/GenBank/DDBJ databases">
        <title>Actinomadura violae sp. nov., isolated from lichen in Thailand.</title>
        <authorList>
            <person name="Kanchanasin P."/>
            <person name="Saeng-In P."/>
            <person name="Phongsopitanun W."/>
            <person name="Yuki M."/>
            <person name="Kudo T."/>
            <person name="Ohkuma M."/>
            <person name="Tanasupawat S."/>
        </authorList>
    </citation>
    <scope>NUCLEOTIDE SEQUENCE [LARGE SCALE GENOMIC DNA]</scope>
    <source>
        <strain evidence="2 3">LCR2-06</strain>
    </source>
</reference>
<gene>
    <name evidence="2" type="ORF">J4709_37165</name>
</gene>
<comment type="caution">
    <text evidence="2">The sequence shown here is derived from an EMBL/GenBank/DDBJ whole genome shotgun (WGS) entry which is preliminary data.</text>
</comment>
<keyword evidence="3" id="KW-1185">Reference proteome</keyword>
<feature type="region of interest" description="Disordered" evidence="1">
    <location>
        <begin position="1"/>
        <end position="40"/>
    </location>
</feature>
<name>A0ABS3S2H6_9ACTN</name>
<dbReference type="Gene3D" id="3.40.50.150">
    <property type="entry name" value="Vaccinia Virus protein VP39"/>
    <property type="match status" value="1"/>
</dbReference>
<dbReference type="InterPro" id="IPR029063">
    <property type="entry name" value="SAM-dependent_MTases_sf"/>
</dbReference>
<dbReference type="InterPro" id="IPR006764">
    <property type="entry name" value="SAM_dep_MeTrfase_SAV2177_type"/>
</dbReference>
<proteinExistence type="predicted"/>
<protein>
    <submittedName>
        <fullName evidence="2">SAM-dependent methyltransferase</fullName>
    </submittedName>
</protein>
<dbReference type="EMBL" id="JAGEPF010000026">
    <property type="protein sequence ID" value="MBO2463211.1"/>
    <property type="molecule type" value="Genomic_DNA"/>
</dbReference>
<evidence type="ECO:0000313" key="3">
    <source>
        <dbReference type="Proteomes" id="UP000680206"/>
    </source>
</evidence>
<keyword evidence="2" id="KW-0808">Transferase</keyword>
<evidence type="ECO:0000256" key="1">
    <source>
        <dbReference type="SAM" id="MobiDB-lite"/>
    </source>
</evidence>
<evidence type="ECO:0000313" key="2">
    <source>
        <dbReference type="EMBL" id="MBO2463211.1"/>
    </source>
</evidence>
<dbReference type="Proteomes" id="UP000680206">
    <property type="component" value="Unassembled WGS sequence"/>
</dbReference>
<dbReference type="SUPFAM" id="SSF53335">
    <property type="entry name" value="S-adenosyl-L-methionine-dependent methyltransferases"/>
    <property type="match status" value="1"/>
</dbReference>
<dbReference type="Pfam" id="PF04672">
    <property type="entry name" value="Methyltransf_19"/>
    <property type="match status" value="1"/>
</dbReference>
<keyword evidence="2" id="KW-0489">Methyltransferase</keyword>
<dbReference type="GO" id="GO:0008168">
    <property type="term" value="F:methyltransferase activity"/>
    <property type="evidence" value="ECO:0007669"/>
    <property type="project" value="UniProtKB-KW"/>
</dbReference>
<sequence length="326" mass="35125">MGRPRGGAGQVHHRRRTAPGLTAAGGRSGTGGIPRPAISLRAGEDPAATLSPKGEPRIGECAVTEEPGSIIDTSVPHSARIWNYWLGGKDNYPVDRAAGDQYLQVYPGIVDIARAGRNFLARAVRFLAGEQGIRQFLDVGTGLPTVDNTHEVAQRVAPESHIVYVDNDPLVLSHAHALLTSRPEGETSYVQADMMKPEQVLAAAREKLDFDRPVAVMLMGVLGHVDSYDDVLDIIRTLTGGLCPGSYLAIYDDTDTDAAHNEAQQQYDDTGAVPYRLRPPAQITGYFDGLELVEPGVVACEDWRPEPNPFNDAPKTSTLCGVARKP</sequence>